<proteinExistence type="predicted"/>
<evidence type="ECO:0000313" key="2">
    <source>
        <dbReference type="EMBL" id="GAU18442.1"/>
    </source>
</evidence>
<sequence>MGWIVWEGRGRKEVVRVGGKGGKKESEMEARGGVNGGKEKRGKVCVDGVSVTEKERGRVAWGFWSLWGE</sequence>
<dbReference type="Proteomes" id="UP000242715">
    <property type="component" value="Unassembled WGS sequence"/>
</dbReference>
<evidence type="ECO:0000313" key="3">
    <source>
        <dbReference type="Proteomes" id="UP000242715"/>
    </source>
</evidence>
<evidence type="ECO:0000256" key="1">
    <source>
        <dbReference type="SAM" id="MobiDB-lite"/>
    </source>
</evidence>
<organism evidence="2 3">
    <name type="scientific">Trifolium subterraneum</name>
    <name type="common">Subterranean clover</name>
    <dbReference type="NCBI Taxonomy" id="3900"/>
    <lineage>
        <taxon>Eukaryota</taxon>
        <taxon>Viridiplantae</taxon>
        <taxon>Streptophyta</taxon>
        <taxon>Embryophyta</taxon>
        <taxon>Tracheophyta</taxon>
        <taxon>Spermatophyta</taxon>
        <taxon>Magnoliopsida</taxon>
        <taxon>eudicotyledons</taxon>
        <taxon>Gunneridae</taxon>
        <taxon>Pentapetalae</taxon>
        <taxon>rosids</taxon>
        <taxon>fabids</taxon>
        <taxon>Fabales</taxon>
        <taxon>Fabaceae</taxon>
        <taxon>Papilionoideae</taxon>
        <taxon>50 kb inversion clade</taxon>
        <taxon>NPAAA clade</taxon>
        <taxon>Hologalegina</taxon>
        <taxon>IRL clade</taxon>
        <taxon>Trifolieae</taxon>
        <taxon>Trifolium</taxon>
    </lineage>
</organism>
<feature type="region of interest" description="Disordered" evidence="1">
    <location>
        <begin position="17"/>
        <end position="41"/>
    </location>
</feature>
<protein>
    <submittedName>
        <fullName evidence="2">Uncharacterized protein</fullName>
    </submittedName>
</protein>
<name>A0A2Z6LKW8_TRISU</name>
<reference evidence="3" key="1">
    <citation type="journal article" date="2017" name="Front. Plant Sci.">
        <title>Climate Clever Clovers: New Paradigm to Reduce the Environmental Footprint of Ruminants by Breeding Low Methanogenic Forages Utilizing Haplotype Variation.</title>
        <authorList>
            <person name="Kaur P."/>
            <person name="Appels R."/>
            <person name="Bayer P.E."/>
            <person name="Keeble-Gagnere G."/>
            <person name="Wang J."/>
            <person name="Hirakawa H."/>
            <person name="Shirasawa K."/>
            <person name="Vercoe P."/>
            <person name="Stefanova K."/>
            <person name="Durmic Z."/>
            <person name="Nichols P."/>
            <person name="Revell C."/>
            <person name="Isobe S.N."/>
            <person name="Edwards D."/>
            <person name="Erskine W."/>
        </authorList>
    </citation>
    <scope>NUCLEOTIDE SEQUENCE [LARGE SCALE GENOMIC DNA]</scope>
    <source>
        <strain evidence="3">cv. Daliak</strain>
    </source>
</reference>
<gene>
    <name evidence="2" type="ORF">TSUD_231790</name>
</gene>
<accession>A0A2Z6LKW8</accession>
<dbReference type="AlphaFoldDB" id="A0A2Z6LKW8"/>
<keyword evidence="3" id="KW-1185">Reference proteome</keyword>
<dbReference type="EMBL" id="DF973183">
    <property type="protein sequence ID" value="GAU18442.1"/>
    <property type="molecule type" value="Genomic_DNA"/>
</dbReference>